<gene>
    <name evidence="2" type="ORF">CWO85_02660</name>
</gene>
<reference evidence="2 3" key="1">
    <citation type="journal article" date="2018" name="BMC Genomics">
        <title>Comparative genome analysis of jujube witches'-broom Phytoplasma, an obligate pathogen that causes jujube witches'-broom disease.</title>
        <authorList>
            <person name="Wang J."/>
            <person name="Song L."/>
            <person name="Jiao Q."/>
            <person name="Yang S."/>
            <person name="Gao R."/>
            <person name="Lu X."/>
            <person name="Zhou G."/>
        </authorList>
    </citation>
    <scope>NUCLEOTIDE SEQUENCE [LARGE SCALE GENOMIC DNA]</scope>
    <source>
        <strain evidence="2">Jwb-nky</strain>
    </source>
</reference>
<name>A0A660HMW1_ZIZJU</name>
<evidence type="ECO:0000313" key="3">
    <source>
        <dbReference type="Proteomes" id="UP000272462"/>
    </source>
</evidence>
<proteinExistence type="predicted"/>
<dbReference type="KEGG" id="pzi:CWO85_02660"/>
<dbReference type="Proteomes" id="UP000272462">
    <property type="component" value="Chromosome"/>
</dbReference>
<feature type="transmembrane region" description="Helical" evidence="1">
    <location>
        <begin position="6"/>
        <end position="28"/>
    </location>
</feature>
<protein>
    <submittedName>
        <fullName evidence="2">Uncharacterized protein</fullName>
    </submittedName>
</protein>
<accession>A0A660HMW1</accession>
<dbReference type="EMBL" id="CP025121">
    <property type="protein sequence ID" value="AYJ01390.1"/>
    <property type="molecule type" value="Genomic_DNA"/>
</dbReference>
<dbReference type="AlphaFoldDB" id="A0A660HMW1"/>
<keyword evidence="1" id="KW-1133">Transmembrane helix</keyword>
<keyword evidence="3" id="KW-1185">Reference proteome</keyword>
<keyword evidence="1" id="KW-0472">Membrane</keyword>
<evidence type="ECO:0000313" key="2">
    <source>
        <dbReference type="EMBL" id="AYJ01390.1"/>
    </source>
</evidence>
<keyword evidence="1" id="KW-0812">Transmembrane</keyword>
<evidence type="ECO:0000256" key="1">
    <source>
        <dbReference type="SAM" id="Phobius"/>
    </source>
</evidence>
<organism evidence="2 3">
    <name type="scientific">Ziziphus jujuba witches'-broom phytoplasma</name>
    <dbReference type="NCBI Taxonomy" id="135727"/>
    <lineage>
        <taxon>Bacteria</taxon>
        <taxon>Bacillati</taxon>
        <taxon>Mycoplasmatota</taxon>
        <taxon>Mollicutes</taxon>
        <taxon>Acholeplasmatales</taxon>
        <taxon>Acholeplasmataceae</taxon>
        <taxon>Candidatus Phytoplasma</taxon>
        <taxon>16SrV (Elm yellows group)</taxon>
    </lineage>
</organism>
<sequence length="75" mass="8885">METSKTIKIITYCITSLSLVLVSFYFIYARHNSKKINNLITNLNIQNTNLNIQNEYLKKILKTINKINKKIKIFY</sequence>